<evidence type="ECO:0008006" key="4">
    <source>
        <dbReference type="Google" id="ProtNLM"/>
    </source>
</evidence>
<accession>A0A839GYN7</accession>
<feature type="chain" id="PRO_5032710715" description="Type 1 periplasmic binding fold superfamily protein" evidence="1">
    <location>
        <begin position="25"/>
        <end position="184"/>
    </location>
</feature>
<gene>
    <name evidence="2" type="ORF">FHS90_004547</name>
</gene>
<organism evidence="2 3">
    <name type="scientific">Rufibacter quisquiliarum</name>
    <dbReference type="NCBI Taxonomy" id="1549639"/>
    <lineage>
        <taxon>Bacteria</taxon>
        <taxon>Pseudomonadati</taxon>
        <taxon>Bacteroidota</taxon>
        <taxon>Cytophagia</taxon>
        <taxon>Cytophagales</taxon>
        <taxon>Hymenobacteraceae</taxon>
        <taxon>Rufibacter</taxon>
    </lineage>
</organism>
<proteinExistence type="predicted"/>
<evidence type="ECO:0000256" key="1">
    <source>
        <dbReference type="SAM" id="SignalP"/>
    </source>
</evidence>
<keyword evidence="1" id="KW-0732">Signal</keyword>
<reference evidence="2 3" key="1">
    <citation type="submission" date="2020-08" db="EMBL/GenBank/DDBJ databases">
        <title>Genomic Encyclopedia of Type Strains, Phase IV (KMG-IV): sequencing the most valuable type-strain genomes for metagenomic binning, comparative biology and taxonomic classification.</title>
        <authorList>
            <person name="Goeker M."/>
        </authorList>
    </citation>
    <scope>NUCLEOTIDE SEQUENCE [LARGE SCALE GENOMIC DNA]</scope>
    <source>
        <strain evidence="2 3">DSM 29854</strain>
    </source>
</reference>
<comment type="caution">
    <text evidence="2">The sequence shown here is derived from an EMBL/GenBank/DDBJ whole genome shotgun (WGS) entry which is preliminary data.</text>
</comment>
<feature type="signal peptide" evidence="1">
    <location>
        <begin position="1"/>
        <end position="24"/>
    </location>
</feature>
<protein>
    <recommendedName>
        <fullName evidence="4">Type 1 periplasmic binding fold superfamily protein</fullName>
    </recommendedName>
</protein>
<dbReference type="AlphaFoldDB" id="A0A839GYN7"/>
<evidence type="ECO:0000313" key="2">
    <source>
        <dbReference type="EMBL" id="MBA9079806.1"/>
    </source>
</evidence>
<dbReference type="PROSITE" id="PS51257">
    <property type="entry name" value="PROKAR_LIPOPROTEIN"/>
    <property type="match status" value="1"/>
</dbReference>
<dbReference type="EMBL" id="JACJIQ010000031">
    <property type="protein sequence ID" value="MBA9079806.1"/>
    <property type="molecule type" value="Genomic_DNA"/>
</dbReference>
<dbReference type="RefSeq" id="WP_066838767.1">
    <property type="nucleotide sequence ID" value="NZ_JACJIQ010000031.1"/>
</dbReference>
<dbReference type="Proteomes" id="UP000563094">
    <property type="component" value="Unassembled WGS sequence"/>
</dbReference>
<keyword evidence="3" id="KW-1185">Reference proteome</keyword>
<name>A0A839GYN7_9BACT</name>
<sequence>MKLFLKPSLAILFAATVFMSTSCSDDEDPAPVNEEELITTLKLTMVPQGGGATVTASYRDLDGDGGANPVITGAQLAANKVYDVTVQVLDESKSPAEDITEEVEEEGDEHQFFYVPSGVNLTVAYNDTDRNNRPIGIKTRMTTTTASTGNLKVVLKHQPALKSATSTINTGETDVEVTFPVTIQ</sequence>
<evidence type="ECO:0000313" key="3">
    <source>
        <dbReference type="Proteomes" id="UP000563094"/>
    </source>
</evidence>